<protein>
    <submittedName>
        <fullName evidence="2">Uncharacterized protein</fullName>
    </submittedName>
</protein>
<dbReference type="AlphaFoldDB" id="A0ABD1Z6A8"/>
<evidence type="ECO:0000313" key="2">
    <source>
        <dbReference type="EMBL" id="KAL2643319.1"/>
    </source>
</evidence>
<proteinExistence type="predicted"/>
<comment type="caution">
    <text evidence="2">The sequence shown here is derived from an EMBL/GenBank/DDBJ whole genome shotgun (WGS) entry which is preliminary data.</text>
</comment>
<name>A0ABD1Z6A8_9MARC</name>
<feature type="compositionally biased region" description="Basic residues" evidence="1">
    <location>
        <begin position="124"/>
        <end position="141"/>
    </location>
</feature>
<sequence>MTYHVRPAWTSTKGESSTLMSKSSKIAWAELTWHGKALNSTSEPFVNQNDRQHGRAPPRKDVEYEHRSNDGDSKERSAEMAEAHKHEVATKWRAVECVEKGHVVEQAHGEHAWTADVEEQNSNHRGKYQGRARISWKRRVG</sequence>
<feature type="region of interest" description="Disordered" evidence="1">
    <location>
        <begin position="120"/>
        <end position="141"/>
    </location>
</feature>
<organism evidence="2 3">
    <name type="scientific">Riccia fluitans</name>
    <dbReference type="NCBI Taxonomy" id="41844"/>
    <lineage>
        <taxon>Eukaryota</taxon>
        <taxon>Viridiplantae</taxon>
        <taxon>Streptophyta</taxon>
        <taxon>Embryophyta</taxon>
        <taxon>Marchantiophyta</taxon>
        <taxon>Marchantiopsida</taxon>
        <taxon>Marchantiidae</taxon>
        <taxon>Marchantiales</taxon>
        <taxon>Ricciaceae</taxon>
        <taxon>Riccia</taxon>
    </lineage>
</organism>
<reference evidence="2 3" key="1">
    <citation type="submission" date="2024-09" db="EMBL/GenBank/DDBJ databases">
        <title>Chromosome-scale assembly of Riccia fluitans.</title>
        <authorList>
            <person name="Paukszto L."/>
            <person name="Sawicki J."/>
            <person name="Karawczyk K."/>
            <person name="Piernik-Szablinska J."/>
            <person name="Szczecinska M."/>
            <person name="Mazdziarz M."/>
        </authorList>
    </citation>
    <scope>NUCLEOTIDE SEQUENCE [LARGE SCALE GENOMIC DNA]</scope>
    <source>
        <strain evidence="2">Rf_01</strain>
        <tissue evidence="2">Aerial parts of the thallus</tissue>
    </source>
</reference>
<feature type="compositionally biased region" description="Basic and acidic residues" evidence="1">
    <location>
        <begin position="50"/>
        <end position="87"/>
    </location>
</feature>
<keyword evidence="3" id="KW-1185">Reference proteome</keyword>
<feature type="region of interest" description="Disordered" evidence="1">
    <location>
        <begin position="37"/>
        <end position="87"/>
    </location>
</feature>
<feature type="compositionally biased region" description="Polar residues" evidence="1">
    <location>
        <begin position="38"/>
        <end position="49"/>
    </location>
</feature>
<feature type="region of interest" description="Disordered" evidence="1">
    <location>
        <begin position="1"/>
        <end position="20"/>
    </location>
</feature>
<dbReference type="EMBL" id="JBHFFA010000002">
    <property type="protein sequence ID" value="KAL2643319.1"/>
    <property type="molecule type" value="Genomic_DNA"/>
</dbReference>
<accession>A0ABD1Z6A8</accession>
<gene>
    <name evidence="2" type="ORF">R1flu_010906</name>
</gene>
<dbReference type="Proteomes" id="UP001605036">
    <property type="component" value="Unassembled WGS sequence"/>
</dbReference>
<feature type="compositionally biased region" description="Polar residues" evidence="1">
    <location>
        <begin position="9"/>
        <end position="20"/>
    </location>
</feature>
<evidence type="ECO:0000256" key="1">
    <source>
        <dbReference type="SAM" id="MobiDB-lite"/>
    </source>
</evidence>
<evidence type="ECO:0000313" key="3">
    <source>
        <dbReference type="Proteomes" id="UP001605036"/>
    </source>
</evidence>